<dbReference type="PANTHER" id="PTHR24356:SF322">
    <property type="entry name" value="SERINE_THREONINE-PROTEIN KINASE N2"/>
    <property type="match status" value="1"/>
</dbReference>
<keyword evidence="4" id="KW-0547">Nucleotide-binding</keyword>
<proteinExistence type="predicted"/>
<accession>A0ABD0QXL5</accession>
<keyword evidence="3" id="KW-0808">Transferase</keyword>
<evidence type="ECO:0000259" key="9">
    <source>
        <dbReference type="PROSITE" id="PS50011"/>
    </source>
</evidence>
<keyword evidence="2" id="KW-0723">Serine/threonine-protein kinase</keyword>
<keyword evidence="11" id="KW-1185">Reference proteome</keyword>
<dbReference type="EC" id="2.7.11.1" evidence="1"/>
<sequence length="58" mass="6720">MCEKRIFETVNSVRHPFLVNLFACFQTKEHVCFVMEYAAGGDLMMHIHADVFSEPRSV</sequence>
<feature type="domain" description="Protein kinase" evidence="9">
    <location>
        <begin position="1"/>
        <end position="58"/>
    </location>
</feature>
<evidence type="ECO:0000256" key="5">
    <source>
        <dbReference type="ARBA" id="ARBA00022777"/>
    </source>
</evidence>
<dbReference type="Proteomes" id="UP001529510">
    <property type="component" value="Unassembled WGS sequence"/>
</dbReference>
<feature type="non-terminal residue" evidence="10">
    <location>
        <position position="58"/>
    </location>
</feature>
<dbReference type="AlphaFoldDB" id="A0ABD0QXL5"/>
<gene>
    <name evidence="10" type="ORF">M9458_013689</name>
</gene>
<evidence type="ECO:0000256" key="8">
    <source>
        <dbReference type="ARBA" id="ARBA00048679"/>
    </source>
</evidence>
<dbReference type="PROSITE" id="PS50011">
    <property type="entry name" value="PROTEIN_KINASE_DOM"/>
    <property type="match status" value="1"/>
</dbReference>
<evidence type="ECO:0000256" key="3">
    <source>
        <dbReference type="ARBA" id="ARBA00022679"/>
    </source>
</evidence>
<dbReference type="Gene3D" id="3.30.200.20">
    <property type="entry name" value="Phosphorylase Kinase, domain 1"/>
    <property type="match status" value="1"/>
</dbReference>
<evidence type="ECO:0000313" key="10">
    <source>
        <dbReference type="EMBL" id="KAL0190991.1"/>
    </source>
</evidence>
<keyword evidence="5" id="KW-0418">Kinase</keyword>
<comment type="catalytic activity">
    <reaction evidence="7">
        <text>L-threonyl-[protein] + ATP = O-phospho-L-threonyl-[protein] + ADP + H(+)</text>
        <dbReference type="Rhea" id="RHEA:46608"/>
        <dbReference type="Rhea" id="RHEA-COMP:11060"/>
        <dbReference type="Rhea" id="RHEA-COMP:11605"/>
        <dbReference type="ChEBI" id="CHEBI:15378"/>
        <dbReference type="ChEBI" id="CHEBI:30013"/>
        <dbReference type="ChEBI" id="CHEBI:30616"/>
        <dbReference type="ChEBI" id="CHEBI:61977"/>
        <dbReference type="ChEBI" id="CHEBI:456216"/>
        <dbReference type="EC" id="2.7.11.1"/>
    </reaction>
</comment>
<reference evidence="10 11" key="1">
    <citation type="submission" date="2024-05" db="EMBL/GenBank/DDBJ databases">
        <title>Genome sequencing and assembly of Indian major carp, Cirrhinus mrigala (Hamilton, 1822).</title>
        <authorList>
            <person name="Mohindra V."/>
            <person name="Chowdhury L.M."/>
            <person name="Lal K."/>
            <person name="Jena J.K."/>
        </authorList>
    </citation>
    <scope>NUCLEOTIDE SEQUENCE [LARGE SCALE GENOMIC DNA]</scope>
    <source>
        <strain evidence="10">CM1030</strain>
        <tissue evidence="10">Blood</tissue>
    </source>
</reference>
<keyword evidence="6" id="KW-0067">ATP-binding</keyword>
<name>A0ABD0QXL5_CIRMR</name>
<dbReference type="GO" id="GO:0004674">
    <property type="term" value="F:protein serine/threonine kinase activity"/>
    <property type="evidence" value="ECO:0007669"/>
    <property type="project" value="UniProtKB-KW"/>
</dbReference>
<evidence type="ECO:0000256" key="1">
    <source>
        <dbReference type="ARBA" id="ARBA00012513"/>
    </source>
</evidence>
<dbReference type="EMBL" id="JAMKFB020000006">
    <property type="protein sequence ID" value="KAL0190991.1"/>
    <property type="molecule type" value="Genomic_DNA"/>
</dbReference>
<dbReference type="SUPFAM" id="SSF56112">
    <property type="entry name" value="Protein kinase-like (PK-like)"/>
    <property type="match status" value="1"/>
</dbReference>
<evidence type="ECO:0000256" key="7">
    <source>
        <dbReference type="ARBA" id="ARBA00047899"/>
    </source>
</evidence>
<dbReference type="InterPro" id="IPR050236">
    <property type="entry name" value="Ser_Thr_kinase_AGC"/>
</dbReference>
<evidence type="ECO:0000256" key="4">
    <source>
        <dbReference type="ARBA" id="ARBA00022741"/>
    </source>
</evidence>
<evidence type="ECO:0000313" key="11">
    <source>
        <dbReference type="Proteomes" id="UP001529510"/>
    </source>
</evidence>
<dbReference type="PANTHER" id="PTHR24356">
    <property type="entry name" value="SERINE/THREONINE-PROTEIN KINASE"/>
    <property type="match status" value="1"/>
</dbReference>
<dbReference type="GO" id="GO:0005524">
    <property type="term" value="F:ATP binding"/>
    <property type="evidence" value="ECO:0007669"/>
    <property type="project" value="UniProtKB-KW"/>
</dbReference>
<protein>
    <recommendedName>
        <fullName evidence="1">non-specific serine/threonine protein kinase</fullName>
        <ecNumber evidence="1">2.7.11.1</ecNumber>
    </recommendedName>
</protein>
<comment type="caution">
    <text evidence="10">The sequence shown here is derived from an EMBL/GenBank/DDBJ whole genome shotgun (WGS) entry which is preliminary data.</text>
</comment>
<comment type="catalytic activity">
    <reaction evidence="8">
        <text>L-seryl-[protein] + ATP = O-phospho-L-seryl-[protein] + ADP + H(+)</text>
        <dbReference type="Rhea" id="RHEA:17989"/>
        <dbReference type="Rhea" id="RHEA-COMP:9863"/>
        <dbReference type="Rhea" id="RHEA-COMP:11604"/>
        <dbReference type="ChEBI" id="CHEBI:15378"/>
        <dbReference type="ChEBI" id="CHEBI:29999"/>
        <dbReference type="ChEBI" id="CHEBI:30616"/>
        <dbReference type="ChEBI" id="CHEBI:83421"/>
        <dbReference type="ChEBI" id="CHEBI:456216"/>
        <dbReference type="EC" id="2.7.11.1"/>
    </reaction>
</comment>
<dbReference type="InterPro" id="IPR011009">
    <property type="entry name" value="Kinase-like_dom_sf"/>
</dbReference>
<evidence type="ECO:0000256" key="2">
    <source>
        <dbReference type="ARBA" id="ARBA00022527"/>
    </source>
</evidence>
<dbReference type="InterPro" id="IPR000719">
    <property type="entry name" value="Prot_kinase_dom"/>
</dbReference>
<organism evidence="10 11">
    <name type="scientific">Cirrhinus mrigala</name>
    <name type="common">Mrigala</name>
    <dbReference type="NCBI Taxonomy" id="683832"/>
    <lineage>
        <taxon>Eukaryota</taxon>
        <taxon>Metazoa</taxon>
        <taxon>Chordata</taxon>
        <taxon>Craniata</taxon>
        <taxon>Vertebrata</taxon>
        <taxon>Euteleostomi</taxon>
        <taxon>Actinopterygii</taxon>
        <taxon>Neopterygii</taxon>
        <taxon>Teleostei</taxon>
        <taxon>Ostariophysi</taxon>
        <taxon>Cypriniformes</taxon>
        <taxon>Cyprinidae</taxon>
        <taxon>Labeoninae</taxon>
        <taxon>Labeonini</taxon>
        <taxon>Cirrhinus</taxon>
    </lineage>
</organism>
<evidence type="ECO:0000256" key="6">
    <source>
        <dbReference type="ARBA" id="ARBA00022840"/>
    </source>
</evidence>